<dbReference type="SUPFAM" id="SSF53187">
    <property type="entry name" value="Zn-dependent exopeptidases"/>
    <property type="match status" value="1"/>
</dbReference>
<feature type="compositionally biased region" description="Basic and acidic residues" evidence="2">
    <location>
        <begin position="439"/>
        <end position="450"/>
    </location>
</feature>
<dbReference type="NCBIfam" id="TIGR01891">
    <property type="entry name" value="amidohydrolases"/>
    <property type="match status" value="1"/>
</dbReference>
<keyword evidence="6" id="KW-1185">Reference proteome</keyword>
<dbReference type="GO" id="GO:0005737">
    <property type="term" value="C:cytoplasm"/>
    <property type="evidence" value="ECO:0007669"/>
    <property type="project" value="TreeGrafter"/>
</dbReference>
<dbReference type="GO" id="GO:0071713">
    <property type="term" value="F:para-aminobenzoyl-glutamate hydrolase activity"/>
    <property type="evidence" value="ECO:0007669"/>
    <property type="project" value="TreeGrafter"/>
</dbReference>
<reference evidence="6 7" key="1">
    <citation type="submission" date="2019-07" db="EMBL/GenBank/DDBJ databases">
        <authorList>
            <person name="Brisse S."/>
            <person name="Rodrigues C."/>
            <person name="Thorpe H."/>
        </authorList>
    </citation>
    <scope>NUCLEOTIDE SEQUENCE [LARGE SCALE GENOMIC DNA]</scope>
    <source>
        <strain evidence="4">SB6408</strain>
        <strain evidence="5">SB6411</strain>
    </source>
</reference>
<dbReference type="PIRSF" id="PIRSF037227">
    <property type="entry name" value="Aminobenzoyl-glu_utiliz_pB"/>
    <property type="match status" value="1"/>
</dbReference>
<evidence type="ECO:0000313" key="4">
    <source>
        <dbReference type="EMBL" id="VUS78913.1"/>
    </source>
</evidence>
<dbReference type="Gene3D" id="3.40.630.10">
    <property type="entry name" value="Zn peptidases"/>
    <property type="match status" value="1"/>
</dbReference>
<dbReference type="InterPro" id="IPR017439">
    <property type="entry name" value="Amidohydrolase"/>
</dbReference>
<dbReference type="GO" id="GO:0046657">
    <property type="term" value="P:folic acid catabolic process"/>
    <property type="evidence" value="ECO:0007669"/>
    <property type="project" value="TreeGrafter"/>
</dbReference>
<dbReference type="InterPro" id="IPR036264">
    <property type="entry name" value="Bact_exopeptidase_dim_dom"/>
</dbReference>
<evidence type="ECO:0000256" key="1">
    <source>
        <dbReference type="ARBA" id="ARBA00022801"/>
    </source>
</evidence>
<dbReference type="PANTHER" id="PTHR30575:SF0">
    <property type="entry name" value="XAA-ARG DIPEPTIDASE"/>
    <property type="match status" value="1"/>
</dbReference>
<feature type="domain" description="Peptidase M20 dimerisation" evidence="3">
    <location>
        <begin position="184"/>
        <end position="278"/>
    </location>
</feature>
<dbReference type="PANTHER" id="PTHR30575">
    <property type="entry name" value="PEPTIDASE M20"/>
    <property type="match status" value="1"/>
</dbReference>
<dbReference type="Proteomes" id="UP000318370">
    <property type="component" value="Unassembled WGS sequence"/>
</dbReference>
<feature type="region of interest" description="Disordered" evidence="2">
    <location>
        <begin position="439"/>
        <end position="464"/>
    </location>
</feature>
<keyword evidence="1 4" id="KW-0378">Hydrolase</keyword>
<dbReference type="CDD" id="cd05673">
    <property type="entry name" value="M20_Acy1L2_AbgB"/>
    <property type="match status" value="1"/>
</dbReference>
<dbReference type="InterPro" id="IPR017145">
    <property type="entry name" value="Aminobenzoyl-glu_utiliz_pB"/>
</dbReference>
<dbReference type="FunFam" id="3.30.70.360:FF:000004">
    <property type="entry name" value="Peptidase M20 domain-containing protein 2"/>
    <property type="match status" value="1"/>
</dbReference>
<accession>A0A564LRF9</accession>
<evidence type="ECO:0000313" key="7">
    <source>
        <dbReference type="Proteomes" id="UP000318370"/>
    </source>
</evidence>
<dbReference type="EMBL" id="CABGGS010000044">
    <property type="protein sequence ID" value="VUS84137.1"/>
    <property type="molecule type" value="Genomic_DNA"/>
</dbReference>
<dbReference type="InterPro" id="IPR002933">
    <property type="entry name" value="Peptidase_M20"/>
</dbReference>
<dbReference type="InterPro" id="IPR011650">
    <property type="entry name" value="Peptidase_M20_dimer"/>
</dbReference>
<dbReference type="Pfam" id="PF01546">
    <property type="entry name" value="Peptidase_M20"/>
    <property type="match status" value="1"/>
</dbReference>
<name>A0A564LRF9_9ENTR</name>
<dbReference type="RefSeq" id="WP_142463198.1">
    <property type="nucleotide sequence ID" value="NZ_CABGGS010000044.1"/>
</dbReference>
<dbReference type="EMBL" id="CABGHF010000019">
    <property type="protein sequence ID" value="VUS78913.1"/>
    <property type="molecule type" value="Genomic_DNA"/>
</dbReference>
<sequence>MNYLSIIERTIEQQRERITAVSDKIWEFAEVRYEEAQSAELMALALEDNGFQVTRKAGGIDTAFVAAYGSGEPVIAFLGEYDALPSLSQQANCDIFSPVVAAGNGHGCGHNLLGAGALAAALATKACMQELGLAGTVKYFGCPAEEGGGGKAYMARAGLFDGVDVAFTWHPWDENLAYNARMLATNQVKYLFKGKSTHAAFSPHMGRSALDGVELMNVGANFLREHIIPEARLHYAITNAGGNAPNVVQSEAHVLYKVRSPKMQEVREITQRVDDVARGAALMTGTEVTIEFDAASADLIPNVTLASVMNEELLKIGPATFSPEEKAFAQAIQETFSEEEKRKVAKRGRTLSEDITPFRQEPDFLNGSTDVGDVSWLLPVGQVYITTCAWGTPPHSWQMVTQGKTSYAHKGLLLAGRVMAASAIRVLTTPTIISQAKEEHLEQRDHEEYRSLIPQDARPRSLNR</sequence>
<dbReference type="InterPro" id="IPR052030">
    <property type="entry name" value="Peptidase_M20/M20A_hydrolases"/>
</dbReference>
<dbReference type="Pfam" id="PF07687">
    <property type="entry name" value="M20_dimer"/>
    <property type="match status" value="1"/>
</dbReference>
<dbReference type="SUPFAM" id="SSF55031">
    <property type="entry name" value="Bacterial exopeptidase dimerisation domain"/>
    <property type="match status" value="1"/>
</dbReference>
<proteinExistence type="predicted"/>
<evidence type="ECO:0000256" key="2">
    <source>
        <dbReference type="SAM" id="MobiDB-lite"/>
    </source>
</evidence>
<organism evidence="4 7">
    <name type="scientific">Klebsiella spallanzanii</name>
    <dbReference type="NCBI Taxonomy" id="2587528"/>
    <lineage>
        <taxon>Bacteria</taxon>
        <taxon>Pseudomonadati</taxon>
        <taxon>Pseudomonadota</taxon>
        <taxon>Gammaproteobacteria</taxon>
        <taxon>Enterobacterales</taxon>
        <taxon>Enterobacteriaceae</taxon>
        <taxon>Klebsiella/Raoultella group</taxon>
        <taxon>Klebsiella</taxon>
    </lineage>
</organism>
<gene>
    <name evidence="4" type="primary">abgB</name>
    <name evidence="4" type="ORF">SB6408_05421</name>
    <name evidence="5" type="ORF">SB6411_03149</name>
</gene>
<dbReference type="AlphaFoldDB" id="A0A564LRF9"/>
<dbReference type="GO" id="GO:0016805">
    <property type="term" value="F:dipeptidase activity"/>
    <property type="evidence" value="ECO:0007669"/>
    <property type="project" value="TreeGrafter"/>
</dbReference>
<evidence type="ECO:0000259" key="3">
    <source>
        <dbReference type="Pfam" id="PF07687"/>
    </source>
</evidence>
<dbReference type="Proteomes" id="UP000317652">
    <property type="component" value="Unassembled WGS sequence"/>
</dbReference>
<evidence type="ECO:0000313" key="5">
    <source>
        <dbReference type="EMBL" id="VUS84137.1"/>
    </source>
</evidence>
<evidence type="ECO:0000313" key="6">
    <source>
        <dbReference type="Proteomes" id="UP000317652"/>
    </source>
</evidence>
<dbReference type="Gene3D" id="3.30.70.360">
    <property type="match status" value="1"/>
</dbReference>
<protein>
    <submittedName>
        <fullName evidence="4">p-aminobenzoyl-glutamate hydrolase subunit B</fullName>
    </submittedName>
</protein>